<gene>
    <name evidence="2" type="ORF">GCM10022423_24380</name>
</gene>
<dbReference type="RefSeq" id="WP_345144692.1">
    <property type="nucleotide sequence ID" value="NZ_BAABDU010000004.1"/>
</dbReference>
<keyword evidence="3" id="KW-1185">Reference proteome</keyword>
<comment type="caution">
    <text evidence="2">The sequence shown here is derived from an EMBL/GenBank/DDBJ whole genome shotgun (WGS) entry which is preliminary data.</text>
</comment>
<evidence type="ECO:0008006" key="4">
    <source>
        <dbReference type="Google" id="ProtNLM"/>
    </source>
</evidence>
<evidence type="ECO:0000313" key="2">
    <source>
        <dbReference type="EMBL" id="GAA3769920.1"/>
    </source>
</evidence>
<keyword evidence="1" id="KW-0732">Signal</keyword>
<organism evidence="2 3">
    <name type="scientific">Flavobacterium ginsengiterrae</name>
    <dbReference type="NCBI Taxonomy" id="871695"/>
    <lineage>
        <taxon>Bacteria</taxon>
        <taxon>Pseudomonadati</taxon>
        <taxon>Bacteroidota</taxon>
        <taxon>Flavobacteriia</taxon>
        <taxon>Flavobacteriales</taxon>
        <taxon>Flavobacteriaceae</taxon>
        <taxon>Flavobacterium</taxon>
    </lineage>
</organism>
<feature type="chain" id="PRO_5047004967" description="Ig-like domain-containing protein" evidence="1">
    <location>
        <begin position="20"/>
        <end position="452"/>
    </location>
</feature>
<proteinExistence type="predicted"/>
<accession>A0ABP7GP77</accession>
<evidence type="ECO:0000256" key="1">
    <source>
        <dbReference type="SAM" id="SignalP"/>
    </source>
</evidence>
<protein>
    <recommendedName>
        <fullName evidence="4">Ig-like domain-containing protein</fullName>
    </recommendedName>
</protein>
<reference evidence="3" key="1">
    <citation type="journal article" date="2019" name="Int. J. Syst. Evol. Microbiol.">
        <title>The Global Catalogue of Microorganisms (GCM) 10K type strain sequencing project: providing services to taxonomists for standard genome sequencing and annotation.</title>
        <authorList>
            <consortium name="The Broad Institute Genomics Platform"/>
            <consortium name="The Broad Institute Genome Sequencing Center for Infectious Disease"/>
            <person name="Wu L."/>
            <person name="Ma J."/>
        </authorList>
    </citation>
    <scope>NUCLEOTIDE SEQUENCE [LARGE SCALE GENOMIC DNA]</scope>
    <source>
        <strain evidence="3">JCM 17337</strain>
    </source>
</reference>
<evidence type="ECO:0000313" key="3">
    <source>
        <dbReference type="Proteomes" id="UP001500748"/>
    </source>
</evidence>
<sequence length="452" mass="50683">MKKIIILLFLLFAVGKTQAQTYSFYYSYSSQGARCSDGVHGWQMSIYATPYINLQETTNGTQYPPSFYTKPYTLKTNPTKFDFKVWGYDCTSSTSCDPKLSSQSFTLLELIKAKTVTLWDCKSYQRFAIDGFQPNVNIRNLDNANPNSICAGGQLSLAAFATELIAGNTDFPAEVYHWQYSLDNKASWIDVPAFIGGIKTNDVATTRFSINELLPATHENYLDKTIYFRIAYGNVTPIGILYSPCAPVVSNIEYVRPKCAGDNIPSVKVTFSRNLNTQEELRYFQLLAVDPITNVPDGTPPITFPFTVDGDPNNGLIKTFEEKTPNVYTYTLSNFKGLKDKSMYQIKYQAFQNNVTRGVSISPKAKNFTYEEYEPVKFKIIKAENPKCAGEPVSIVIEVTGGTKSYDFYIDGSKINAVKNQIDGYYYLTGLNPAAQNNLKVVDTNDCIEKNI</sequence>
<name>A0ABP7GP77_9FLAO</name>
<feature type="signal peptide" evidence="1">
    <location>
        <begin position="1"/>
        <end position="19"/>
    </location>
</feature>
<dbReference type="EMBL" id="BAABDU010000004">
    <property type="protein sequence ID" value="GAA3769920.1"/>
    <property type="molecule type" value="Genomic_DNA"/>
</dbReference>
<dbReference type="Proteomes" id="UP001500748">
    <property type="component" value="Unassembled WGS sequence"/>
</dbReference>